<sequence length="182" mass="20397">MNHPELEAAKKARTNTVRERVHKHLLGSSGHQSIGMIRKALELPGRLEVEEAAVWLVKKDLAEAVELSGIIFYKADMTKAGPMTTTKETKSAPTEAQVGKPETNIMNLAMGFTKAVSRKRGDLVRVIEEALDWDLARSRDDIYKMVKSQEISLKQVQHSLHALNLQGRAGAKMMGNVRHYRR</sequence>
<name>A0A0F9PVD8_9ZZZZ</name>
<gene>
    <name evidence="1" type="ORF">LCGC14_1171160</name>
</gene>
<dbReference type="EMBL" id="LAZR01005785">
    <property type="protein sequence ID" value="KKM97147.1"/>
    <property type="molecule type" value="Genomic_DNA"/>
</dbReference>
<organism evidence="1">
    <name type="scientific">marine sediment metagenome</name>
    <dbReference type="NCBI Taxonomy" id="412755"/>
    <lineage>
        <taxon>unclassified sequences</taxon>
        <taxon>metagenomes</taxon>
        <taxon>ecological metagenomes</taxon>
    </lineage>
</organism>
<dbReference type="AlphaFoldDB" id="A0A0F9PVD8"/>
<protein>
    <submittedName>
        <fullName evidence="1">Uncharacterized protein</fullName>
    </submittedName>
</protein>
<feature type="non-terminal residue" evidence="1">
    <location>
        <position position="182"/>
    </location>
</feature>
<proteinExistence type="predicted"/>
<evidence type="ECO:0000313" key="1">
    <source>
        <dbReference type="EMBL" id="KKM97147.1"/>
    </source>
</evidence>
<comment type="caution">
    <text evidence="1">The sequence shown here is derived from an EMBL/GenBank/DDBJ whole genome shotgun (WGS) entry which is preliminary data.</text>
</comment>
<reference evidence="1" key="1">
    <citation type="journal article" date="2015" name="Nature">
        <title>Complex archaea that bridge the gap between prokaryotes and eukaryotes.</title>
        <authorList>
            <person name="Spang A."/>
            <person name="Saw J.H."/>
            <person name="Jorgensen S.L."/>
            <person name="Zaremba-Niedzwiedzka K."/>
            <person name="Martijn J."/>
            <person name="Lind A.E."/>
            <person name="van Eijk R."/>
            <person name="Schleper C."/>
            <person name="Guy L."/>
            <person name="Ettema T.J."/>
        </authorList>
    </citation>
    <scope>NUCLEOTIDE SEQUENCE</scope>
</reference>
<accession>A0A0F9PVD8</accession>